<keyword evidence="3" id="KW-1185">Reference proteome</keyword>
<accession>A0A7J6VZ91</accession>
<protein>
    <recommendedName>
        <fullName evidence="4">Transmembrane protein</fullName>
    </recommendedName>
</protein>
<keyword evidence="1" id="KW-0812">Transmembrane</keyword>
<evidence type="ECO:0000313" key="2">
    <source>
        <dbReference type="EMBL" id="KAF5189672.1"/>
    </source>
</evidence>
<proteinExistence type="predicted"/>
<feature type="transmembrane region" description="Helical" evidence="1">
    <location>
        <begin position="86"/>
        <end position="108"/>
    </location>
</feature>
<evidence type="ECO:0000313" key="3">
    <source>
        <dbReference type="Proteomes" id="UP000554482"/>
    </source>
</evidence>
<comment type="caution">
    <text evidence="2">The sequence shown here is derived from an EMBL/GenBank/DDBJ whole genome shotgun (WGS) entry which is preliminary data.</text>
</comment>
<dbReference type="Proteomes" id="UP000554482">
    <property type="component" value="Unassembled WGS sequence"/>
</dbReference>
<name>A0A7J6VZ91_THATH</name>
<evidence type="ECO:0008006" key="4">
    <source>
        <dbReference type="Google" id="ProtNLM"/>
    </source>
</evidence>
<organism evidence="2 3">
    <name type="scientific">Thalictrum thalictroides</name>
    <name type="common">Rue-anemone</name>
    <name type="synonym">Anemone thalictroides</name>
    <dbReference type="NCBI Taxonomy" id="46969"/>
    <lineage>
        <taxon>Eukaryota</taxon>
        <taxon>Viridiplantae</taxon>
        <taxon>Streptophyta</taxon>
        <taxon>Embryophyta</taxon>
        <taxon>Tracheophyta</taxon>
        <taxon>Spermatophyta</taxon>
        <taxon>Magnoliopsida</taxon>
        <taxon>Ranunculales</taxon>
        <taxon>Ranunculaceae</taxon>
        <taxon>Thalictroideae</taxon>
        <taxon>Thalictrum</taxon>
    </lineage>
</organism>
<dbReference type="OrthoDB" id="10665756at2759"/>
<keyword evidence="1" id="KW-1133">Transmembrane helix</keyword>
<gene>
    <name evidence="2" type="ORF">FRX31_020739</name>
</gene>
<dbReference type="EMBL" id="JABWDY010025148">
    <property type="protein sequence ID" value="KAF5189672.1"/>
    <property type="molecule type" value="Genomic_DNA"/>
</dbReference>
<reference evidence="2 3" key="1">
    <citation type="submission" date="2020-06" db="EMBL/GenBank/DDBJ databases">
        <title>Transcriptomic and genomic resources for Thalictrum thalictroides and T. hernandezii: Facilitating candidate gene discovery in an emerging model plant lineage.</title>
        <authorList>
            <person name="Arias T."/>
            <person name="Riano-Pachon D.M."/>
            <person name="Di Stilio V.S."/>
        </authorList>
    </citation>
    <scope>NUCLEOTIDE SEQUENCE [LARGE SCALE GENOMIC DNA]</scope>
    <source>
        <strain evidence="3">cv. WT478/WT964</strain>
        <tissue evidence="2">Leaves</tissue>
    </source>
</reference>
<evidence type="ECO:0000256" key="1">
    <source>
        <dbReference type="SAM" id="Phobius"/>
    </source>
</evidence>
<sequence>MSLNSTTGEDHYWDDSVGVPLPELSSCNINVKVIILRERVGGQNFSGSQLNMEEGVLPSLSAIYDGLQDERCPTLRPIKRANMRRSIVIALATGIGSVLAATVVFYMWRSKRSPTRSVIFWKGSKKSQSLVEEFLQNYGSLAPKRYSYSDIK</sequence>
<dbReference type="AlphaFoldDB" id="A0A7J6VZ91"/>
<keyword evidence="1" id="KW-0472">Membrane</keyword>